<evidence type="ECO:0000256" key="2">
    <source>
        <dbReference type="ARBA" id="ARBA00022692"/>
    </source>
</evidence>
<dbReference type="Proteomes" id="UP000655751">
    <property type="component" value="Unassembled WGS sequence"/>
</dbReference>
<evidence type="ECO:0000313" key="7">
    <source>
        <dbReference type="EMBL" id="MBH0776856.1"/>
    </source>
</evidence>
<keyword evidence="2 5" id="KW-0812">Transmembrane</keyword>
<comment type="subcellular location">
    <subcellularLocation>
        <location evidence="1">Membrane</location>
        <topology evidence="1">Multi-pass membrane protein</topology>
    </subcellularLocation>
</comment>
<accession>A0A931N380</accession>
<gene>
    <name evidence="7" type="ORF">IT779_11230</name>
</gene>
<dbReference type="InterPro" id="IPR022764">
    <property type="entry name" value="Peptidase_S54_rhomboid_dom"/>
</dbReference>
<dbReference type="GO" id="GO:0016020">
    <property type="term" value="C:membrane"/>
    <property type="evidence" value="ECO:0007669"/>
    <property type="project" value="UniProtKB-SubCell"/>
</dbReference>
<evidence type="ECO:0000259" key="6">
    <source>
        <dbReference type="Pfam" id="PF01694"/>
    </source>
</evidence>
<dbReference type="RefSeq" id="WP_196149214.1">
    <property type="nucleotide sequence ID" value="NZ_JADMLG010000004.1"/>
</dbReference>
<protein>
    <submittedName>
        <fullName evidence="7">Rhomboid family intramembrane serine protease</fullName>
    </submittedName>
</protein>
<feature type="transmembrane region" description="Helical" evidence="5">
    <location>
        <begin position="47"/>
        <end position="65"/>
    </location>
</feature>
<proteinExistence type="predicted"/>
<reference evidence="7" key="1">
    <citation type="submission" date="2020-11" db="EMBL/GenBank/DDBJ databases">
        <title>Nocardia NEAU-351.nov., a novel actinomycete isolated from the cow dung.</title>
        <authorList>
            <person name="Zhang X."/>
        </authorList>
    </citation>
    <scope>NUCLEOTIDE SEQUENCE</scope>
    <source>
        <strain evidence="7">NEAU-351</strain>
    </source>
</reference>
<dbReference type="SUPFAM" id="SSF144091">
    <property type="entry name" value="Rhomboid-like"/>
    <property type="match status" value="1"/>
</dbReference>
<evidence type="ECO:0000256" key="4">
    <source>
        <dbReference type="ARBA" id="ARBA00023136"/>
    </source>
</evidence>
<dbReference type="InterPro" id="IPR035952">
    <property type="entry name" value="Rhomboid-like_sf"/>
</dbReference>
<organism evidence="7 8">
    <name type="scientific">Nocardia bovistercoris</name>
    <dbReference type="NCBI Taxonomy" id="2785916"/>
    <lineage>
        <taxon>Bacteria</taxon>
        <taxon>Bacillati</taxon>
        <taxon>Actinomycetota</taxon>
        <taxon>Actinomycetes</taxon>
        <taxon>Mycobacteriales</taxon>
        <taxon>Nocardiaceae</taxon>
        <taxon>Nocardia</taxon>
    </lineage>
</organism>
<dbReference type="Pfam" id="PF01694">
    <property type="entry name" value="Rhomboid"/>
    <property type="match status" value="1"/>
</dbReference>
<evidence type="ECO:0000313" key="8">
    <source>
        <dbReference type="Proteomes" id="UP000655751"/>
    </source>
</evidence>
<dbReference type="Gene3D" id="1.20.1540.10">
    <property type="entry name" value="Rhomboid-like"/>
    <property type="match status" value="1"/>
</dbReference>
<dbReference type="InterPro" id="IPR050925">
    <property type="entry name" value="Rhomboid_protease_S54"/>
</dbReference>
<feature type="transmembrane region" description="Helical" evidence="5">
    <location>
        <begin position="203"/>
        <end position="222"/>
    </location>
</feature>
<dbReference type="GO" id="GO:0004252">
    <property type="term" value="F:serine-type endopeptidase activity"/>
    <property type="evidence" value="ECO:0007669"/>
    <property type="project" value="InterPro"/>
</dbReference>
<evidence type="ECO:0000256" key="3">
    <source>
        <dbReference type="ARBA" id="ARBA00022989"/>
    </source>
</evidence>
<sequence>MTGGAGPGASFDPDRIAALRARFGNPGGAPPVVAPTGPDAVAGFRQIWPRAGAVILGFVGSLYLIEGVDQIDDRRLDQAGIKPHELDGLSGIVWAPVLHQGWDHLMSNTLPLLILGFLVLLSGILRGLAATAVIWVVAGLGTWLTGASGTVHIGASSLVFGWLTYLICRGWFARNVGQILIGLVVGAVYGSLLWGVLPGQPGISWQGHLFGAMGGVLAGWVLSGDARRKRRGDEVGEVASPR</sequence>
<keyword evidence="8" id="KW-1185">Reference proteome</keyword>
<feature type="domain" description="Peptidase S54 rhomboid" evidence="6">
    <location>
        <begin position="92"/>
        <end position="223"/>
    </location>
</feature>
<dbReference type="GO" id="GO:0006508">
    <property type="term" value="P:proteolysis"/>
    <property type="evidence" value="ECO:0007669"/>
    <property type="project" value="UniProtKB-KW"/>
</dbReference>
<feature type="transmembrane region" description="Helical" evidence="5">
    <location>
        <begin position="112"/>
        <end position="137"/>
    </location>
</feature>
<keyword evidence="7" id="KW-0378">Hydrolase</keyword>
<feature type="transmembrane region" description="Helical" evidence="5">
    <location>
        <begin position="143"/>
        <end position="167"/>
    </location>
</feature>
<evidence type="ECO:0000256" key="5">
    <source>
        <dbReference type="SAM" id="Phobius"/>
    </source>
</evidence>
<evidence type="ECO:0000256" key="1">
    <source>
        <dbReference type="ARBA" id="ARBA00004141"/>
    </source>
</evidence>
<feature type="transmembrane region" description="Helical" evidence="5">
    <location>
        <begin position="179"/>
        <end position="197"/>
    </location>
</feature>
<keyword evidence="4 5" id="KW-0472">Membrane</keyword>
<dbReference type="AlphaFoldDB" id="A0A931N380"/>
<dbReference type="EMBL" id="JADMLG010000004">
    <property type="protein sequence ID" value="MBH0776856.1"/>
    <property type="molecule type" value="Genomic_DNA"/>
</dbReference>
<keyword evidence="7" id="KW-0645">Protease</keyword>
<name>A0A931N380_9NOCA</name>
<keyword evidence="3 5" id="KW-1133">Transmembrane helix</keyword>
<comment type="caution">
    <text evidence="7">The sequence shown here is derived from an EMBL/GenBank/DDBJ whole genome shotgun (WGS) entry which is preliminary data.</text>
</comment>
<dbReference type="PANTHER" id="PTHR43731">
    <property type="entry name" value="RHOMBOID PROTEASE"/>
    <property type="match status" value="1"/>
</dbReference>
<dbReference type="PANTHER" id="PTHR43731:SF9">
    <property type="entry name" value="SLR1461 PROTEIN"/>
    <property type="match status" value="1"/>
</dbReference>